<evidence type="ECO:0000313" key="3">
    <source>
        <dbReference type="Proteomes" id="UP000246132"/>
    </source>
</evidence>
<dbReference type="InterPro" id="IPR013879">
    <property type="entry name" value="DUF1761"/>
</dbReference>
<dbReference type="AlphaFoldDB" id="A0A3A8AQP9"/>
<feature type="transmembrane region" description="Helical" evidence="1">
    <location>
        <begin position="6"/>
        <end position="28"/>
    </location>
</feature>
<evidence type="ECO:0000256" key="1">
    <source>
        <dbReference type="SAM" id="Phobius"/>
    </source>
</evidence>
<dbReference type="OrthoDB" id="344736at2"/>
<keyword evidence="1" id="KW-1133">Transmembrane helix</keyword>
<evidence type="ECO:0000313" key="2">
    <source>
        <dbReference type="EMBL" id="RKF07931.1"/>
    </source>
</evidence>
<dbReference type="Proteomes" id="UP000246132">
    <property type="component" value="Unassembled WGS sequence"/>
</dbReference>
<feature type="transmembrane region" description="Helical" evidence="1">
    <location>
        <begin position="82"/>
        <end position="100"/>
    </location>
</feature>
<proteinExistence type="predicted"/>
<name>A0A3A8AQP9_9HYPH</name>
<comment type="caution">
    <text evidence="2">The sequence shown here is derived from an EMBL/GenBank/DDBJ whole genome shotgun (WGS) entry which is preliminary data.</text>
</comment>
<keyword evidence="1" id="KW-0472">Membrane</keyword>
<keyword evidence="3" id="KW-1185">Reference proteome</keyword>
<protein>
    <submittedName>
        <fullName evidence="2">DUF1761 domain-containing protein</fullName>
    </submittedName>
</protein>
<dbReference type="Pfam" id="PF08570">
    <property type="entry name" value="DUF1761"/>
    <property type="match status" value="1"/>
</dbReference>
<feature type="transmembrane region" description="Helical" evidence="1">
    <location>
        <begin position="112"/>
        <end position="133"/>
    </location>
</feature>
<keyword evidence="1" id="KW-0812">Transmembrane</keyword>
<accession>A0A3A8AQP9</accession>
<dbReference type="RefSeq" id="WP_109765808.1">
    <property type="nucleotide sequence ID" value="NZ_CP159474.1"/>
</dbReference>
<feature type="transmembrane region" description="Helical" evidence="1">
    <location>
        <begin position="49"/>
        <end position="70"/>
    </location>
</feature>
<organism evidence="2 3">
    <name type="scientific">Oceaniradius stylonematis</name>
    <dbReference type="NCBI Taxonomy" id="2184161"/>
    <lineage>
        <taxon>Bacteria</taxon>
        <taxon>Pseudomonadati</taxon>
        <taxon>Pseudomonadota</taxon>
        <taxon>Alphaproteobacteria</taxon>
        <taxon>Hyphomicrobiales</taxon>
        <taxon>Ahrensiaceae</taxon>
        <taxon>Oceaniradius</taxon>
    </lineage>
</organism>
<dbReference type="EMBL" id="QFWV02000004">
    <property type="protein sequence ID" value="RKF07931.1"/>
    <property type="molecule type" value="Genomic_DNA"/>
</dbReference>
<gene>
    <name evidence="2" type="ORF">DEM25_006820</name>
</gene>
<sequence length="135" mass="14183">MTFGGINLWAVLAATVCAFIVGAVYYGALSRPWMKAAGIAPEDARFGPALFAITFACQLVMAFVLAGLIGHLGDGQVTLRNGIISGLFVWAGFIATTMAINHRYQNAGWDLTLIDGAHWLLVATVMGAVIGLIGV</sequence>
<reference evidence="2 3" key="1">
    <citation type="journal article" date="2018" name="Int. J. Syst. Bacteriol.">
        <title>Oceaniradius stylonemae gen. nov., sp. nov., isolated from a red alga, Stylonema cornu-cervi.</title>
        <authorList>
            <person name="Jeong S."/>
        </authorList>
    </citation>
    <scope>NUCLEOTIDE SEQUENCE [LARGE SCALE GENOMIC DNA]</scope>
    <source>
        <strain evidence="2 3">StC1</strain>
    </source>
</reference>